<keyword evidence="3 5" id="KW-0698">rRNA processing</keyword>
<comment type="similarity">
    <text evidence="5">Belongs to the RimM family.</text>
</comment>
<dbReference type="SUPFAM" id="SSF50447">
    <property type="entry name" value="Translation proteins"/>
    <property type="match status" value="1"/>
</dbReference>
<evidence type="ECO:0000256" key="4">
    <source>
        <dbReference type="ARBA" id="ARBA00023186"/>
    </source>
</evidence>
<dbReference type="Gene3D" id="2.40.30.60">
    <property type="entry name" value="RimM"/>
    <property type="match status" value="1"/>
</dbReference>
<keyword evidence="2 5" id="KW-0690">Ribosome biogenesis</keyword>
<keyword evidence="1 5" id="KW-0963">Cytoplasm</keyword>
<dbReference type="PANTHER" id="PTHR33692:SF1">
    <property type="entry name" value="RIBOSOME MATURATION FACTOR RIMM"/>
    <property type="match status" value="1"/>
</dbReference>
<dbReference type="Gene3D" id="2.30.30.240">
    <property type="entry name" value="PRC-barrel domain"/>
    <property type="match status" value="1"/>
</dbReference>
<evidence type="ECO:0000256" key="5">
    <source>
        <dbReference type="HAMAP-Rule" id="MF_00014"/>
    </source>
</evidence>
<proteinExistence type="inferred from homology"/>
<dbReference type="GO" id="GO:0005737">
    <property type="term" value="C:cytoplasm"/>
    <property type="evidence" value="ECO:0007669"/>
    <property type="project" value="UniProtKB-SubCell"/>
</dbReference>
<dbReference type="InterPro" id="IPR036976">
    <property type="entry name" value="RimM_N_sf"/>
</dbReference>
<comment type="subunit">
    <text evidence="5">Binds ribosomal protein uS19.</text>
</comment>
<evidence type="ECO:0000256" key="3">
    <source>
        <dbReference type="ARBA" id="ARBA00022552"/>
    </source>
</evidence>
<protein>
    <recommendedName>
        <fullName evidence="5">Ribosome maturation factor RimM</fullName>
    </recommendedName>
</protein>
<dbReference type="GO" id="GO:0042274">
    <property type="term" value="P:ribosomal small subunit biogenesis"/>
    <property type="evidence" value="ECO:0007669"/>
    <property type="project" value="UniProtKB-UniRule"/>
</dbReference>
<evidence type="ECO:0000313" key="8">
    <source>
        <dbReference type="EMBL" id="GBR74841.1"/>
    </source>
</evidence>
<dbReference type="Pfam" id="PF01782">
    <property type="entry name" value="RimM"/>
    <property type="match status" value="1"/>
</dbReference>
<dbReference type="AlphaFoldDB" id="A0A388TD52"/>
<comment type="domain">
    <text evidence="5">The PRC barrel domain binds ribosomal protein uS19.</text>
</comment>
<gene>
    <name evidence="5 8" type="primary">rimM</name>
    <name evidence="8" type="ORF">NO1_1948</name>
</gene>
<dbReference type="SUPFAM" id="SSF50346">
    <property type="entry name" value="PRC-barrel domain"/>
    <property type="match status" value="1"/>
</dbReference>
<evidence type="ECO:0000259" key="6">
    <source>
        <dbReference type="Pfam" id="PF01782"/>
    </source>
</evidence>
<dbReference type="InterPro" id="IPR011033">
    <property type="entry name" value="PRC_barrel-like_sf"/>
</dbReference>
<dbReference type="GO" id="GO:0005840">
    <property type="term" value="C:ribosome"/>
    <property type="evidence" value="ECO:0007669"/>
    <property type="project" value="InterPro"/>
</dbReference>
<evidence type="ECO:0000256" key="2">
    <source>
        <dbReference type="ARBA" id="ARBA00022517"/>
    </source>
</evidence>
<dbReference type="GO" id="GO:0043022">
    <property type="term" value="F:ribosome binding"/>
    <property type="evidence" value="ECO:0007669"/>
    <property type="project" value="InterPro"/>
</dbReference>
<reference evidence="8 9" key="1">
    <citation type="journal article" date="2019" name="ISME J.">
        <title>Genome analyses of uncultured TG2/ZB3 bacteria in 'Margulisbacteria' specifically attached to ectosymbiotic spirochetes of protists in the termite gut.</title>
        <authorList>
            <person name="Utami Y.D."/>
            <person name="Kuwahara H."/>
            <person name="Igai K."/>
            <person name="Murakami T."/>
            <person name="Sugaya K."/>
            <person name="Morikawa T."/>
            <person name="Nagura Y."/>
            <person name="Yuki M."/>
            <person name="Deevong P."/>
            <person name="Inoue T."/>
            <person name="Kihara K."/>
            <person name="Lo N."/>
            <person name="Yamada A."/>
            <person name="Ohkuma M."/>
            <person name="Hongoh Y."/>
        </authorList>
    </citation>
    <scope>NUCLEOTIDE SEQUENCE [LARGE SCALE GENOMIC DNA]</scope>
    <source>
        <strain evidence="8">NkOx7-01</strain>
    </source>
</reference>
<comment type="function">
    <text evidence="5">An accessory protein needed during the final step in the assembly of 30S ribosomal subunit, possibly for assembly of the head region. Essential for efficient processing of 16S rRNA. May be needed both before and after RbfA during the maturation of 16S rRNA. It has affinity for free ribosomal 30S subunits but not for 70S ribosomes.</text>
</comment>
<comment type="subcellular location">
    <subcellularLocation>
        <location evidence="5">Cytoplasm</location>
    </subcellularLocation>
</comment>
<feature type="domain" description="PRC-barrel" evidence="7">
    <location>
        <begin position="83"/>
        <end position="160"/>
    </location>
</feature>
<organism evidence="8 9">
    <name type="scientific">Termititenax aidoneus</name>
    <dbReference type="NCBI Taxonomy" id="2218524"/>
    <lineage>
        <taxon>Bacteria</taxon>
        <taxon>Bacillati</taxon>
        <taxon>Candidatus Margulisiibacteriota</taxon>
        <taxon>Candidatus Termititenacia</taxon>
        <taxon>Candidatus Termititenacales</taxon>
        <taxon>Candidatus Termititenacaceae</taxon>
        <taxon>Candidatus Termititenax</taxon>
    </lineage>
</organism>
<keyword evidence="4 5" id="KW-0143">Chaperone</keyword>
<comment type="caution">
    <text evidence="8">The sequence shown here is derived from an EMBL/GenBank/DDBJ whole genome shotgun (WGS) entry which is preliminary data.</text>
</comment>
<dbReference type="InterPro" id="IPR027275">
    <property type="entry name" value="PRC-brl_dom"/>
</dbReference>
<sequence>MYFLGVITGARGLKGELKLNCPYSDFDFSKIPRIRIGGEEYTLLGARPHKANILLKLAEITSLTAAEKLRGQKAESAVKPQDKILYEDVWQKKVYDQNENFVGSVTDVLQTPAHDVLVITADTSTPFGCAQGKPLSVRKEILVPLIPNFVKEISAIIKVDLSALAEG</sequence>
<name>A0A388TD52_TERA1</name>
<feature type="domain" description="RimM N-terminal" evidence="6">
    <location>
        <begin position="4"/>
        <end position="73"/>
    </location>
</feature>
<accession>A0A388TD52</accession>
<dbReference type="HAMAP" id="MF_00014">
    <property type="entry name" value="Ribosome_mat_RimM"/>
    <property type="match status" value="1"/>
</dbReference>
<evidence type="ECO:0000313" key="9">
    <source>
        <dbReference type="Proteomes" id="UP000269352"/>
    </source>
</evidence>
<dbReference type="InterPro" id="IPR009000">
    <property type="entry name" value="Transl_B-barrel_sf"/>
</dbReference>
<dbReference type="Proteomes" id="UP000269352">
    <property type="component" value="Unassembled WGS sequence"/>
</dbReference>
<dbReference type="Pfam" id="PF05239">
    <property type="entry name" value="PRC"/>
    <property type="match status" value="1"/>
</dbReference>
<dbReference type="GO" id="GO:0006364">
    <property type="term" value="P:rRNA processing"/>
    <property type="evidence" value="ECO:0007669"/>
    <property type="project" value="UniProtKB-UniRule"/>
</dbReference>
<dbReference type="PANTHER" id="PTHR33692">
    <property type="entry name" value="RIBOSOME MATURATION FACTOR RIMM"/>
    <property type="match status" value="1"/>
</dbReference>
<evidence type="ECO:0000256" key="1">
    <source>
        <dbReference type="ARBA" id="ARBA00022490"/>
    </source>
</evidence>
<keyword evidence="9" id="KW-1185">Reference proteome</keyword>
<evidence type="ECO:0000259" key="7">
    <source>
        <dbReference type="Pfam" id="PF05239"/>
    </source>
</evidence>
<dbReference type="InterPro" id="IPR011961">
    <property type="entry name" value="RimM"/>
</dbReference>
<dbReference type="EMBL" id="BGZN01000094">
    <property type="protein sequence ID" value="GBR74841.1"/>
    <property type="molecule type" value="Genomic_DNA"/>
</dbReference>
<dbReference type="InterPro" id="IPR002676">
    <property type="entry name" value="RimM_N"/>
</dbReference>